<protein>
    <submittedName>
        <fullName evidence="3">Copper transporter</fullName>
    </submittedName>
</protein>
<dbReference type="OrthoDB" id="4350157at2"/>
<keyword evidence="2" id="KW-1133">Transmembrane helix</keyword>
<keyword evidence="4" id="KW-1185">Reference proteome</keyword>
<keyword evidence="2" id="KW-0472">Membrane</keyword>
<sequence length="348" mass="35478">MAERPARGLERLHLLVGRTLLVIDFRYHLVSIVAIFLALTVGIVLGSTVLEPMFFKSAEEMTASLRKANESNLAQISQLQSREEGSDSLITAHLTDLVRGQLLGEHVLLVEAPGAPAAMRDAVEKLVTGAGGVYSGRISLTEKFIEADQASLVDGLAATLAPPGTTFPDGASPYDKAAAILASAVVTNDRGQAGRTNAAAAGVLEAFQSGDFLTVSGKPEERATMAIVLAPAQPYDGEDAERETNAVVSVAAGLDSGALGTVLAGTANASAAGGVIEALHDTGGVASAVSTVDTLDFAAGRVVVVYALREQLTGRSGAYGIGSGATAFEPSVTPPSQSPTPTPAGSRG</sequence>
<accession>A0A5R8Z2U4</accession>
<dbReference type="Pfam" id="PF11382">
    <property type="entry name" value="MctB"/>
    <property type="match status" value="1"/>
</dbReference>
<reference evidence="3" key="1">
    <citation type="submission" date="2019-05" db="EMBL/GenBank/DDBJ databases">
        <title>Isolation, diversity and antifungal activity of Actinobacteria from wheat.</title>
        <authorList>
            <person name="Yu B."/>
        </authorList>
    </citation>
    <scope>NUCLEOTIDE SEQUENCE [LARGE SCALE GENOMIC DNA]</scope>
    <source>
        <strain evidence="3">NEAU-HEGS1-5</strain>
    </source>
</reference>
<feature type="compositionally biased region" description="Pro residues" evidence="1">
    <location>
        <begin position="332"/>
        <end position="342"/>
    </location>
</feature>
<dbReference type="EMBL" id="VANP01000005">
    <property type="protein sequence ID" value="TLP59894.1"/>
    <property type="molecule type" value="Genomic_DNA"/>
</dbReference>
<name>A0A5R8Z2U4_9ACTN</name>
<dbReference type="AlphaFoldDB" id="A0A5R8Z2U4"/>
<keyword evidence="2" id="KW-0812">Transmembrane</keyword>
<evidence type="ECO:0000313" key="4">
    <source>
        <dbReference type="Proteomes" id="UP000309033"/>
    </source>
</evidence>
<organism evidence="3 4">
    <name type="scientific">Microbispora triticiradicis</name>
    <dbReference type="NCBI Taxonomy" id="2200763"/>
    <lineage>
        <taxon>Bacteria</taxon>
        <taxon>Bacillati</taxon>
        <taxon>Actinomycetota</taxon>
        <taxon>Actinomycetes</taxon>
        <taxon>Streptosporangiales</taxon>
        <taxon>Streptosporangiaceae</taxon>
        <taxon>Microbispora</taxon>
    </lineage>
</organism>
<evidence type="ECO:0000256" key="2">
    <source>
        <dbReference type="SAM" id="Phobius"/>
    </source>
</evidence>
<evidence type="ECO:0000256" key="1">
    <source>
        <dbReference type="SAM" id="MobiDB-lite"/>
    </source>
</evidence>
<comment type="caution">
    <text evidence="3">The sequence shown here is derived from an EMBL/GenBank/DDBJ whole genome shotgun (WGS) entry which is preliminary data.</text>
</comment>
<proteinExistence type="predicted"/>
<feature type="transmembrane region" description="Helical" evidence="2">
    <location>
        <begin position="27"/>
        <end position="50"/>
    </location>
</feature>
<feature type="region of interest" description="Disordered" evidence="1">
    <location>
        <begin position="323"/>
        <end position="348"/>
    </location>
</feature>
<dbReference type="Proteomes" id="UP000309033">
    <property type="component" value="Unassembled WGS sequence"/>
</dbReference>
<dbReference type="GO" id="GO:0055070">
    <property type="term" value="P:copper ion homeostasis"/>
    <property type="evidence" value="ECO:0007669"/>
    <property type="project" value="InterPro"/>
</dbReference>
<dbReference type="InterPro" id="IPR021522">
    <property type="entry name" value="MctB"/>
</dbReference>
<evidence type="ECO:0000313" key="3">
    <source>
        <dbReference type="EMBL" id="TLP59894.1"/>
    </source>
</evidence>
<dbReference type="GO" id="GO:0016020">
    <property type="term" value="C:membrane"/>
    <property type="evidence" value="ECO:0007669"/>
    <property type="project" value="InterPro"/>
</dbReference>
<gene>
    <name evidence="3" type="ORF">FED44_16710</name>
</gene>